<dbReference type="Pfam" id="PF00652">
    <property type="entry name" value="Ricin_B_lectin"/>
    <property type="match status" value="1"/>
</dbReference>
<dbReference type="RefSeq" id="WP_233443541.1">
    <property type="nucleotide sequence ID" value="NZ_JADBGF010000001.1"/>
</dbReference>
<protein>
    <recommendedName>
        <fullName evidence="2">Ricin B lectin domain-containing protein</fullName>
    </recommendedName>
</protein>
<dbReference type="CDD" id="cd00161">
    <property type="entry name" value="beta-trefoil_Ricin-like"/>
    <property type="match status" value="1"/>
</dbReference>
<dbReference type="Gene3D" id="2.80.10.50">
    <property type="match status" value="1"/>
</dbReference>
<name>A0A8I0PH17_9ACTN</name>
<evidence type="ECO:0000313" key="4">
    <source>
        <dbReference type="Proteomes" id="UP000629287"/>
    </source>
</evidence>
<organism evidence="3 4">
    <name type="scientific">Streptomyces stelliscabiei</name>
    <dbReference type="NCBI Taxonomy" id="146820"/>
    <lineage>
        <taxon>Bacteria</taxon>
        <taxon>Bacillati</taxon>
        <taxon>Actinomycetota</taxon>
        <taxon>Actinomycetes</taxon>
        <taxon>Kitasatosporales</taxon>
        <taxon>Streptomycetaceae</taxon>
        <taxon>Streptomyces</taxon>
    </lineage>
</organism>
<dbReference type="GeneID" id="86832982"/>
<gene>
    <name evidence="3" type="ORF">H4687_008530</name>
</gene>
<feature type="region of interest" description="Disordered" evidence="1">
    <location>
        <begin position="340"/>
        <end position="387"/>
    </location>
</feature>
<dbReference type="EMBL" id="JADBGF010000001">
    <property type="protein sequence ID" value="MBE1602401.1"/>
    <property type="molecule type" value="Genomic_DNA"/>
</dbReference>
<keyword evidence="4" id="KW-1185">Reference proteome</keyword>
<feature type="compositionally biased region" description="Basic and acidic residues" evidence="1">
    <location>
        <begin position="113"/>
        <end position="123"/>
    </location>
</feature>
<sequence>MTPGTDAGFEPAEPPEFARTEPPEFARTESLDGERGAGVPSAGELLALHGPSVLRYATLCAEPNRGAAERLAGLAFRTTYGDAAAHAGADFPWRPRLLAAVLDAAREWSADDRRSSLHPDLRGDAAGGTRRAVSGKDRGSAARGLVLRAYRDLPHRTQALLWHTVVEDEDIEVVAPLLGAEPSLLNPERARTLLRDECVRVHLDRAPDERCRRLNRLIDVHARRGSAEMMAEVRDHLDGCVYCEAAVDQLDQSPQRLPVLLAEAVLGFRAADYFATRPGRQARARAAVRVPSEPVPRPEEAEPRPAGARQPVPRRPRWPLLAALGVVLCGVIAASPMALSGTEGDSEAVGGSVPGRTAGPTATASAPSARSVPPSSGTSPGADAAPVTRLRNVRTGLCLDLRASAAAQGTPAVTARCAASASQLWRFDRSGHLRNQAAPELCLNAEPQGTIALRPCAATDDAEESGETRYAFASDGLLTLVAEPGVAVTPVRRAAGAIILLEPVPLDRVRRSQRWLTDEGFTGAVS</sequence>
<proteinExistence type="predicted"/>
<evidence type="ECO:0000313" key="3">
    <source>
        <dbReference type="EMBL" id="MBE1602401.1"/>
    </source>
</evidence>
<dbReference type="InterPro" id="IPR035992">
    <property type="entry name" value="Ricin_B-like_lectins"/>
</dbReference>
<evidence type="ECO:0000259" key="2">
    <source>
        <dbReference type="SMART" id="SM00458"/>
    </source>
</evidence>
<dbReference type="SUPFAM" id="SSF50370">
    <property type="entry name" value="Ricin B-like lectins"/>
    <property type="match status" value="1"/>
</dbReference>
<feature type="region of interest" description="Disordered" evidence="1">
    <location>
        <begin position="285"/>
        <end position="313"/>
    </location>
</feature>
<reference evidence="3 4" key="1">
    <citation type="submission" date="2020-10" db="EMBL/GenBank/DDBJ databases">
        <title>Sequencing the genomes of 1000 actinobacteria strains.</title>
        <authorList>
            <person name="Klenk H.-P."/>
        </authorList>
    </citation>
    <scope>NUCLEOTIDE SEQUENCE [LARGE SCALE GENOMIC DNA]</scope>
    <source>
        <strain evidence="3 4">DSM 41803</strain>
    </source>
</reference>
<feature type="compositionally biased region" description="Low complexity" evidence="1">
    <location>
        <begin position="354"/>
        <end position="377"/>
    </location>
</feature>
<evidence type="ECO:0000256" key="1">
    <source>
        <dbReference type="SAM" id="MobiDB-lite"/>
    </source>
</evidence>
<dbReference type="InterPro" id="IPR000772">
    <property type="entry name" value="Ricin_B_lectin"/>
</dbReference>
<feature type="region of interest" description="Disordered" evidence="1">
    <location>
        <begin position="1"/>
        <end position="22"/>
    </location>
</feature>
<dbReference type="PROSITE" id="PS50231">
    <property type="entry name" value="RICIN_B_LECTIN"/>
    <property type="match status" value="1"/>
</dbReference>
<dbReference type="AlphaFoldDB" id="A0A8I0PH17"/>
<dbReference type="Proteomes" id="UP000629287">
    <property type="component" value="Unassembled WGS sequence"/>
</dbReference>
<feature type="region of interest" description="Disordered" evidence="1">
    <location>
        <begin position="113"/>
        <end position="137"/>
    </location>
</feature>
<dbReference type="SMART" id="SM00458">
    <property type="entry name" value="RICIN"/>
    <property type="match status" value="1"/>
</dbReference>
<accession>A0A8I0PH17</accession>
<feature type="domain" description="Ricin B lectin" evidence="2">
    <location>
        <begin position="385"/>
        <end position="518"/>
    </location>
</feature>
<comment type="caution">
    <text evidence="3">The sequence shown here is derived from an EMBL/GenBank/DDBJ whole genome shotgun (WGS) entry which is preliminary data.</text>
</comment>